<dbReference type="Pfam" id="PF02518">
    <property type="entry name" value="HATPase_c"/>
    <property type="match status" value="1"/>
</dbReference>
<feature type="region of interest" description="Disordered" evidence="6">
    <location>
        <begin position="353"/>
        <end position="425"/>
    </location>
</feature>
<feature type="compositionally biased region" description="Basic and acidic residues" evidence="6">
    <location>
        <begin position="409"/>
        <end position="425"/>
    </location>
</feature>
<dbReference type="EC" id="2.7.13.3" evidence="2"/>
<organism evidence="9 10">
    <name type="scientific">Streptomyces flavalbus</name>
    <dbReference type="NCBI Taxonomy" id="2665155"/>
    <lineage>
        <taxon>Bacteria</taxon>
        <taxon>Bacillati</taxon>
        <taxon>Actinomycetota</taxon>
        <taxon>Actinomycetes</taxon>
        <taxon>Kitasatosporales</taxon>
        <taxon>Streptomycetaceae</taxon>
        <taxon>Streptomyces</taxon>
    </lineage>
</organism>
<keyword evidence="9" id="KW-0547">Nucleotide-binding</keyword>
<dbReference type="EMBL" id="JBHTEB010000001">
    <property type="protein sequence ID" value="MFD0314653.1"/>
    <property type="molecule type" value="Genomic_DNA"/>
</dbReference>
<evidence type="ECO:0000256" key="1">
    <source>
        <dbReference type="ARBA" id="ARBA00000085"/>
    </source>
</evidence>
<evidence type="ECO:0000259" key="8">
    <source>
        <dbReference type="Pfam" id="PF02518"/>
    </source>
</evidence>
<comment type="caution">
    <text evidence="9">The sequence shown here is derived from an EMBL/GenBank/DDBJ whole genome shotgun (WGS) entry which is preliminary data.</text>
</comment>
<keyword evidence="9" id="KW-0067">ATP-binding</keyword>
<evidence type="ECO:0000256" key="6">
    <source>
        <dbReference type="SAM" id="MobiDB-lite"/>
    </source>
</evidence>
<dbReference type="RefSeq" id="WP_381606965.1">
    <property type="nucleotide sequence ID" value="NZ_JBHTEB010000001.1"/>
</dbReference>
<keyword evidence="10" id="KW-1185">Reference proteome</keyword>
<keyword evidence="4" id="KW-0808">Transferase</keyword>
<evidence type="ECO:0000313" key="10">
    <source>
        <dbReference type="Proteomes" id="UP001597023"/>
    </source>
</evidence>
<feature type="transmembrane region" description="Helical" evidence="7">
    <location>
        <begin position="6"/>
        <end position="29"/>
    </location>
</feature>
<keyword evidence="3" id="KW-0597">Phosphoprotein</keyword>
<accession>A0ABW2W575</accession>
<name>A0ABW2W575_9ACTN</name>
<keyword evidence="5" id="KW-0418">Kinase</keyword>
<dbReference type="PANTHER" id="PTHR45436:SF5">
    <property type="entry name" value="SENSOR HISTIDINE KINASE TRCS"/>
    <property type="match status" value="1"/>
</dbReference>
<proteinExistence type="predicted"/>
<evidence type="ECO:0000256" key="2">
    <source>
        <dbReference type="ARBA" id="ARBA00012438"/>
    </source>
</evidence>
<evidence type="ECO:0000256" key="5">
    <source>
        <dbReference type="ARBA" id="ARBA00022777"/>
    </source>
</evidence>
<keyword evidence="7" id="KW-1133">Transmembrane helix</keyword>
<dbReference type="InterPro" id="IPR003594">
    <property type="entry name" value="HATPase_dom"/>
</dbReference>
<sequence length="425" mass="45849">MSHEIAVVVSLGSAALVVAVAGLAAYFAWLSRSHRSQAAHWQEQVVARDRALHGLIAQGLGSVASSVQMSQPAATEFDVSDCLADSAFVNDLRVLGERYVADLQQVQTETAVSVRRQVEDEAREAARAAVKSFATAAVSVGIDVSSEIARALRQHHDSTVFTTLTRIDHGVQQMLHQAQSYVVLGGGLLGQRWPASTLTEVVGAAQGAIRDYTRVQPYASDRAVISRMVGPVRLILSHLLDNAARYSPPQTYVEVSTQPGHHGVTLLIDDAGKRMSDEQLERARQILEGRRQVDILAMEAYPKVGFPVIALLARRYGIEVVLTGPNRYGGMRASVFIPDALLTTVQGDPATTQPAQIEMSAESPVTENGLQIRRRRSPGGQQQTTAARRVSTAPGRSGVIGAWQQSSRSSRETAARTQESRSSDS</sequence>
<evidence type="ECO:0000256" key="4">
    <source>
        <dbReference type="ARBA" id="ARBA00022679"/>
    </source>
</evidence>
<keyword evidence="7" id="KW-0812">Transmembrane</keyword>
<reference evidence="10" key="1">
    <citation type="journal article" date="2019" name="Int. J. Syst. Evol. Microbiol.">
        <title>The Global Catalogue of Microorganisms (GCM) 10K type strain sequencing project: providing services to taxonomists for standard genome sequencing and annotation.</title>
        <authorList>
            <consortium name="The Broad Institute Genomics Platform"/>
            <consortium name="The Broad Institute Genome Sequencing Center for Infectious Disease"/>
            <person name="Wu L."/>
            <person name="Ma J."/>
        </authorList>
    </citation>
    <scope>NUCLEOTIDE SEQUENCE [LARGE SCALE GENOMIC DNA]</scope>
    <source>
        <strain evidence="10">CGMCC 4.7400</strain>
    </source>
</reference>
<keyword evidence="7" id="KW-0472">Membrane</keyword>
<feature type="domain" description="Histidine kinase/HSP90-like ATPase" evidence="8">
    <location>
        <begin position="232"/>
        <end position="289"/>
    </location>
</feature>
<gene>
    <name evidence="9" type="ORF">ACFQZ6_10505</name>
</gene>
<evidence type="ECO:0000313" key="9">
    <source>
        <dbReference type="EMBL" id="MFD0314653.1"/>
    </source>
</evidence>
<dbReference type="Proteomes" id="UP001597023">
    <property type="component" value="Unassembled WGS sequence"/>
</dbReference>
<dbReference type="InterPro" id="IPR050428">
    <property type="entry name" value="TCS_sensor_his_kinase"/>
</dbReference>
<dbReference type="GO" id="GO:0005524">
    <property type="term" value="F:ATP binding"/>
    <property type="evidence" value="ECO:0007669"/>
    <property type="project" value="UniProtKB-KW"/>
</dbReference>
<evidence type="ECO:0000256" key="7">
    <source>
        <dbReference type="SAM" id="Phobius"/>
    </source>
</evidence>
<dbReference type="InterPro" id="IPR036890">
    <property type="entry name" value="HATPase_C_sf"/>
</dbReference>
<dbReference type="SUPFAM" id="SSF55874">
    <property type="entry name" value="ATPase domain of HSP90 chaperone/DNA topoisomerase II/histidine kinase"/>
    <property type="match status" value="1"/>
</dbReference>
<dbReference type="PANTHER" id="PTHR45436">
    <property type="entry name" value="SENSOR HISTIDINE KINASE YKOH"/>
    <property type="match status" value="1"/>
</dbReference>
<evidence type="ECO:0000256" key="3">
    <source>
        <dbReference type="ARBA" id="ARBA00022553"/>
    </source>
</evidence>
<protein>
    <recommendedName>
        <fullName evidence="2">histidine kinase</fullName>
        <ecNumber evidence="2">2.7.13.3</ecNumber>
    </recommendedName>
</protein>
<dbReference type="Gene3D" id="3.30.565.10">
    <property type="entry name" value="Histidine kinase-like ATPase, C-terminal domain"/>
    <property type="match status" value="1"/>
</dbReference>
<comment type="catalytic activity">
    <reaction evidence="1">
        <text>ATP + protein L-histidine = ADP + protein N-phospho-L-histidine.</text>
        <dbReference type="EC" id="2.7.13.3"/>
    </reaction>
</comment>